<dbReference type="PANTHER" id="PTHR43065">
    <property type="entry name" value="SENSOR HISTIDINE KINASE"/>
    <property type="match status" value="1"/>
</dbReference>
<accession>A0A162AD96</accession>
<proteinExistence type="predicted"/>
<evidence type="ECO:0000313" key="11">
    <source>
        <dbReference type="Proteomes" id="UP000076587"/>
    </source>
</evidence>
<sequence>MKFKSYSLAGKMAIFCIVALLILVATQSGLLFLGASFNAATVGAFLLVIPLVFIYCEVVFRQHKHVIDTLTNGLKSIRDEDFSIRIAEYHSYELKDLLRMYNILTSSLRQQRQSSNQREILLDSIVQASPMGIILLDTFHHIVYSNGEAAQLLKKPKLEGMALHQSIKKLHPNLQVAITEQQTGLISFEQHDLKQSYYLSFKQVTLNQKPHRLLIFKNVSHELSQEEINMWKNAIRLISHELNNSLAPISSLTTSAKTMVEQSKHLKLLPDILQTIDQRTTHLSEFIAQYAHFARLPKPNFAYHDLAPLFDQVNKLYPFEMLASLPVTRAYFDITQMEQVLINILKNAHESGSLPQEIAVKVVKDYTRLRVAVVDRGTGIIDGNHHQALQPFYSTKTDGTGLGLSLCNEIICAHQGLIKLKNRERGGLMVEFDIPLQDTKYN</sequence>
<dbReference type="PROSITE" id="PS50885">
    <property type="entry name" value="HAMP"/>
    <property type="match status" value="1"/>
</dbReference>
<feature type="domain" description="Histidine kinase" evidence="8">
    <location>
        <begin position="237"/>
        <end position="438"/>
    </location>
</feature>
<feature type="transmembrane region" description="Helical" evidence="7">
    <location>
        <begin position="12"/>
        <end position="33"/>
    </location>
</feature>
<evidence type="ECO:0000259" key="9">
    <source>
        <dbReference type="PROSITE" id="PS50885"/>
    </source>
</evidence>
<dbReference type="InterPro" id="IPR003594">
    <property type="entry name" value="HATPase_dom"/>
</dbReference>
<gene>
    <name evidence="10" type="ORF">N482_01260</name>
</gene>
<dbReference type="InterPro" id="IPR036890">
    <property type="entry name" value="HATPase_C_sf"/>
</dbReference>
<comment type="catalytic activity">
    <reaction evidence="1">
        <text>ATP + protein L-histidine = ADP + protein N-phospho-L-histidine.</text>
        <dbReference type="EC" id="2.7.13.3"/>
    </reaction>
</comment>
<dbReference type="Gene3D" id="3.30.450.20">
    <property type="entry name" value="PAS domain"/>
    <property type="match status" value="1"/>
</dbReference>
<dbReference type="EMBL" id="AUXT01000150">
    <property type="protein sequence ID" value="KZN47903.1"/>
    <property type="molecule type" value="Genomic_DNA"/>
</dbReference>
<reference evidence="10 11" key="1">
    <citation type="submission" date="2013-07" db="EMBL/GenBank/DDBJ databases">
        <title>Comparative Genomic and Metabolomic Analysis of Twelve Strains of Pseudoalteromonas luteoviolacea.</title>
        <authorList>
            <person name="Vynne N.G."/>
            <person name="Mansson M."/>
            <person name="Gram L."/>
        </authorList>
    </citation>
    <scope>NUCLEOTIDE SEQUENCE [LARGE SCALE GENOMIC DNA]</scope>
    <source>
        <strain evidence="10 11">NCIMB 1942</strain>
    </source>
</reference>
<evidence type="ECO:0000313" key="10">
    <source>
        <dbReference type="EMBL" id="KZN47903.1"/>
    </source>
</evidence>
<keyword evidence="6" id="KW-0418">Kinase</keyword>
<name>A0A162AD96_9GAMM</name>
<dbReference type="InterPro" id="IPR005467">
    <property type="entry name" value="His_kinase_dom"/>
</dbReference>
<evidence type="ECO:0000256" key="6">
    <source>
        <dbReference type="ARBA" id="ARBA00022777"/>
    </source>
</evidence>
<dbReference type="SUPFAM" id="SSF47384">
    <property type="entry name" value="Homodimeric domain of signal transducing histidine kinase"/>
    <property type="match status" value="1"/>
</dbReference>
<evidence type="ECO:0000256" key="4">
    <source>
        <dbReference type="ARBA" id="ARBA00022553"/>
    </source>
</evidence>
<dbReference type="SUPFAM" id="SSF55874">
    <property type="entry name" value="ATPase domain of HSP90 chaperone/DNA topoisomerase II/histidine kinase"/>
    <property type="match status" value="1"/>
</dbReference>
<dbReference type="Pfam" id="PF02518">
    <property type="entry name" value="HATPase_c"/>
    <property type="match status" value="1"/>
</dbReference>
<feature type="domain" description="HAMP" evidence="9">
    <location>
        <begin position="61"/>
        <end position="113"/>
    </location>
</feature>
<dbReference type="PRINTS" id="PR00344">
    <property type="entry name" value="BCTRLSENSOR"/>
</dbReference>
<dbReference type="Proteomes" id="UP000076587">
    <property type="component" value="Unassembled WGS sequence"/>
</dbReference>
<comment type="subcellular location">
    <subcellularLocation>
        <location evidence="2">Membrane</location>
    </subcellularLocation>
</comment>
<evidence type="ECO:0000256" key="2">
    <source>
        <dbReference type="ARBA" id="ARBA00004370"/>
    </source>
</evidence>
<dbReference type="InterPro" id="IPR036097">
    <property type="entry name" value="HisK_dim/P_sf"/>
</dbReference>
<dbReference type="Gene3D" id="3.30.565.10">
    <property type="entry name" value="Histidine kinase-like ATPase, C-terminal domain"/>
    <property type="match status" value="1"/>
</dbReference>
<dbReference type="GO" id="GO:0000155">
    <property type="term" value="F:phosphorelay sensor kinase activity"/>
    <property type="evidence" value="ECO:0007669"/>
    <property type="project" value="InterPro"/>
</dbReference>
<evidence type="ECO:0000256" key="5">
    <source>
        <dbReference type="ARBA" id="ARBA00022679"/>
    </source>
</evidence>
<evidence type="ECO:0000256" key="7">
    <source>
        <dbReference type="SAM" id="Phobius"/>
    </source>
</evidence>
<keyword evidence="7" id="KW-0472">Membrane</keyword>
<dbReference type="AlphaFoldDB" id="A0A162AD96"/>
<protein>
    <recommendedName>
        <fullName evidence="3">histidine kinase</fullName>
        <ecNumber evidence="3">2.7.13.3</ecNumber>
    </recommendedName>
</protein>
<keyword evidence="7" id="KW-1133">Transmembrane helix</keyword>
<feature type="transmembrane region" description="Helical" evidence="7">
    <location>
        <begin position="39"/>
        <end position="60"/>
    </location>
</feature>
<keyword evidence="4" id="KW-0597">Phosphoprotein</keyword>
<dbReference type="Gene3D" id="1.10.287.130">
    <property type="match status" value="1"/>
</dbReference>
<comment type="caution">
    <text evidence="10">The sequence shown here is derived from an EMBL/GenBank/DDBJ whole genome shotgun (WGS) entry which is preliminary data.</text>
</comment>
<evidence type="ECO:0000259" key="8">
    <source>
        <dbReference type="PROSITE" id="PS50109"/>
    </source>
</evidence>
<keyword evidence="5" id="KW-0808">Transferase</keyword>
<dbReference type="InterPro" id="IPR003660">
    <property type="entry name" value="HAMP_dom"/>
</dbReference>
<dbReference type="PROSITE" id="PS50109">
    <property type="entry name" value="HIS_KIN"/>
    <property type="match status" value="1"/>
</dbReference>
<evidence type="ECO:0000256" key="3">
    <source>
        <dbReference type="ARBA" id="ARBA00012438"/>
    </source>
</evidence>
<dbReference type="PANTHER" id="PTHR43065:SF51">
    <property type="entry name" value="HISTIDINE KINASE"/>
    <property type="match status" value="1"/>
</dbReference>
<keyword evidence="7" id="KW-0812">Transmembrane</keyword>
<dbReference type="GO" id="GO:0016020">
    <property type="term" value="C:membrane"/>
    <property type="evidence" value="ECO:0007669"/>
    <property type="project" value="UniProtKB-SubCell"/>
</dbReference>
<dbReference type="EC" id="2.7.13.3" evidence="3"/>
<dbReference type="PATRIC" id="fig|1365253.3.peg.2050"/>
<organism evidence="10 11">
    <name type="scientific">Pseudoalteromonas luteoviolacea NCIMB 1942</name>
    <dbReference type="NCBI Taxonomy" id="1365253"/>
    <lineage>
        <taxon>Bacteria</taxon>
        <taxon>Pseudomonadati</taxon>
        <taxon>Pseudomonadota</taxon>
        <taxon>Gammaproteobacteria</taxon>
        <taxon>Alteromonadales</taxon>
        <taxon>Pseudoalteromonadaceae</taxon>
        <taxon>Pseudoalteromonas</taxon>
    </lineage>
</organism>
<dbReference type="InterPro" id="IPR004358">
    <property type="entry name" value="Sig_transdc_His_kin-like_C"/>
</dbReference>
<evidence type="ECO:0000256" key="1">
    <source>
        <dbReference type="ARBA" id="ARBA00000085"/>
    </source>
</evidence>
<dbReference type="RefSeq" id="WP_231100825.1">
    <property type="nucleotide sequence ID" value="NZ_AUXT01000150.1"/>
</dbReference>
<dbReference type="SMART" id="SM00387">
    <property type="entry name" value="HATPase_c"/>
    <property type="match status" value="1"/>
</dbReference>